<reference evidence="3" key="1">
    <citation type="submission" date="2020-08" db="EMBL/GenBank/DDBJ databases">
        <title>Multicomponent nature underlies the extraordinary mechanical properties of spider dragline silk.</title>
        <authorList>
            <person name="Kono N."/>
            <person name="Nakamura H."/>
            <person name="Mori M."/>
            <person name="Yoshida Y."/>
            <person name="Ohtoshi R."/>
            <person name="Malay A.D."/>
            <person name="Moran D.A.P."/>
            <person name="Tomita M."/>
            <person name="Numata K."/>
            <person name="Arakawa K."/>
        </authorList>
    </citation>
    <scope>NUCLEOTIDE SEQUENCE</scope>
</reference>
<feature type="compositionally biased region" description="Polar residues" evidence="1">
    <location>
        <begin position="129"/>
        <end position="138"/>
    </location>
</feature>
<dbReference type="Proteomes" id="UP000886998">
    <property type="component" value="Unassembled WGS sequence"/>
</dbReference>
<accession>A0A8X6X4A8</accession>
<evidence type="ECO:0000259" key="2">
    <source>
        <dbReference type="Pfam" id="PF10453"/>
    </source>
</evidence>
<dbReference type="OrthoDB" id="273070at2759"/>
<dbReference type="AlphaFoldDB" id="A0A8X6X4A8"/>
<feature type="compositionally biased region" description="Basic residues" evidence="1">
    <location>
        <begin position="108"/>
        <end position="127"/>
    </location>
</feature>
<evidence type="ECO:0000313" key="3">
    <source>
        <dbReference type="EMBL" id="GFY46762.1"/>
    </source>
</evidence>
<name>A0A8X6X4A8_9ARAC</name>
<feature type="compositionally biased region" description="Basic and acidic residues" evidence="1">
    <location>
        <begin position="91"/>
        <end position="107"/>
    </location>
</feature>
<evidence type="ECO:0000256" key="1">
    <source>
        <dbReference type="SAM" id="MobiDB-lite"/>
    </source>
</evidence>
<comment type="caution">
    <text evidence="3">The sequence shown here is derived from an EMBL/GenBank/DDBJ whole genome shotgun (WGS) entry which is preliminary data.</text>
</comment>
<feature type="region of interest" description="Disordered" evidence="1">
    <location>
        <begin position="76"/>
        <end position="138"/>
    </location>
</feature>
<dbReference type="InterPro" id="IPR019496">
    <property type="entry name" value="NUFIP1_cons_dom"/>
</dbReference>
<proteinExistence type="predicted"/>
<protein>
    <recommendedName>
        <fullName evidence="2">FMR1-interacting protein 1 conserved domain-containing protein</fullName>
    </recommendedName>
</protein>
<organism evidence="3 4">
    <name type="scientific">Trichonephila inaurata madagascariensis</name>
    <dbReference type="NCBI Taxonomy" id="2747483"/>
    <lineage>
        <taxon>Eukaryota</taxon>
        <taxon>Metazoa</taxon>
        <taxon>Ecdysozoa</taxon>
        <taxon>Arthropoda</taxon>
        <taxon>Chelicerata</taxon>
        <taxon>Arachnida</taxon>
        <taxon>Araneae</taxon>
        <taxon>Araneomorphae</taxon>
        <taxon>Entelegynae</taxon>
        <taxon>Araneoidea</taxon>
        <taxon>Nephilidae</taxon>
        <taxon>Trichonephila</taxon>
        <taxon>Trichonephila inaurata</taxon>
    </lineage>
</organism>
<feature type="domain" description="FMR1-interacting protein 1 conserved" evidence="2">
    <location>
        <begin position="44"/>
        <end position="86"/>
    </location>
</feature>
<gene>
    <name evidence="3" type="ORF">TNIN_208221</name>
</gene>
<feature type="compositionally biased region" description="Basic and acidic residues" evidence="1">
    <location>
        <begin position="259"/>
        <end position="286"/>
    </location>
</feature>
<dbReference type="EMBL" id="BMAV01005597">
    <property type="protein sequence ID" value="GFY46762.1"/>
    <property type="molecule type" value="Genomic_DNA"/>
</dbReference>
<keyword evidence="4" id="KW-1185">Reference proteome</keyword>
<sequence length="286" mass="32489">MLYSPKKYGRYNQVASEFSFDSQRHHLKLKILYKCQHDTGYADKINKLNSDEEIKKWKAERIRHFPTAANILKRKAEEVEKEDHGEEIEEKESGKFKKQKQDQDGSNKKCKGARRNGKKRCRRRSNKSHLSSNVPSISTVSYSDVDSHVKLHTSVGISGSADTNVPEDIPVNDKFEEISTDVVKDDQNEMVHETLNANETAVQCKAEEKDVKILNVFTSAKKDLEIIDITLTKDEESVVLISDLKNASEKAASFPNQKSDNDAKSSKEISLDRSEDVDNNSIKKET</sequence>
<evidence type="ECO:0000313" key="4">
    <source>
        <dbReference type="Proteomes" id="UP000886998"/>
    </source>
</evidence>
<dbReference type="Pfam" id="PF10453">
    <property type="entry name" value="NUFIP1"/>
    <property type="match status" value="1"/>
</dbReference>
<feature type="region of interest" description="Disordered" evidence="1">
    <location>
        <begin position="249"/>
        <end position="286"/>
    </location>
</feature>